<evidence type="ECO:0000256" key="2">
    <source>
        <dbReference type="ARBA" id="ARBA00010992"/>
    </source>
</evidence>
<feature type="transmembrane region" description="Helical" evidence="9">
    <location>
        <begin position="394"/>
        <end position="417"/>
    </location>
</feature>
<feature type="transmembrane region" description="Helical" evidence="9">
    <location>
        <begin position="7"/>
        <end position="27"/>
    </location>
</feature>
<dbReference type="InterPro" id="IPR005828">
    <property type="entry name" value="MFS_sugar_transport-like"/>
</dbReference>
<gene>
    <name evidence="11" type="ORF">BDV33DRAFT_196050</name>
</gene>
<dbReference type="GO" id="GO:0016020">
    <property type="term" value="C:membrane"/>
    <property type="evidence" value="ECO:0007669"/>
    <property type="project" value="UniProtKB-SubCell"/>
</dbReference>
<dbReference type="InterPro" id="IPR003663">
    <property type="entry name" value="Sugar/inositol_transpt"/>
</dbReference>
<feature type="transmembrane region" description="Helical" evidence="9">
    <location>
        <begin position="89"/>
        <end position="112"/>
    </location>
</feature>
<feature type="transmembrane region" description="Helical" evidence="9">
    <location>
        <begin position="272"/>
        <end position="292"/>
    </location>
</feature>
<evidence type="ECO:0000256" key="4">
    <source>
        <dbReference type="ARBA" id="ARBA00022692"/>
    </source>
</evidence>
<proteinExistence type="inferred from homology"/>
<evidence type="ECO:0000256" key="7">
    <source>
        <dbReference type="RuleBase" id="RU003346"/>
    </source>
</evidence>
<reference evidence="11 12" key="1">
    <citation type="submission" date="2019-04" db="EMBL/GenBank/DDBJ databases">
        <title>Fungal friends and foes A comparative genomics study of 23 Aspergillus species from section Flavi.</title>
        <authorList>
            <consortium name="DOE Joint Genome Institute"/>
            <person name="Kjaerbolling I."/>
            <person name="Vesth T.C."/>
            <person name="Frisvad J.C."/>
            <person name="Nybo J.L."/>
            <person name="Theobald S."/>
            <person name="Kildgaard S."/>
            <person name="Petersen T.I."/>
            <person name="Kuo A."/>
            <person name="Sato A."/>
            <person name="Lyhne E.K."/>
            <person name="Kogle M.E."/>
            <person name="Wiebenga A."/>
            <person name="Kun R.S."/>
            <person name="Lubbers R.J."/>
            <person name="Makela M.R."/>
            <person name="Barry K."/>
            <person name="Chovatia M."/>
            <person name="Clum A."/>
            <person name="Daum C."/>
            <person name="Haridas S."/>
            <person name="He G."/>
            <person name="LaButti K."/>
            <person name="Lipzen A."/>
            <person name="Mondo S."/>
            <person name="Pangilinan J."/>
            <person name="Riley R."/>
            <person name="Salamov A."/>
            <person name="Simmons B.A."/>
            <person name="Magnuson J.K."/>
            <person name="Henrissat B."/>
            <person name="Mortensen U.H."/>
            <person name="Larsen T.O."/>
            <person name="De vries R.P."/>
            <person name="Grigoriev I.V."/>
            <person name="Machida M."/>
            <person name="Baker S.E."/>
            <person name="Andersen M.R."/>
        </authorList>
    </citation>
    <scope>NUCLEOTIDE SEQUENCE [LARGE SCALE GENOMIC DNA]</scope>
    <source>
        <strain evidence="11 12">CBS 126849</strain>
    </source>
</reference>
<keyword evidence="3 7" id="KW-0813">Transport</keyword>
<feature type="transmembrane region" description="Helical" evidence="9">
    <location>
        <begin position="298"/>
        <end position="320"/>
    </location>
</feature>
<name>A0A5N6EAR4_9EURO</name>
<feature type="domain" description="Major facilitator superfamily (MFS) profile" evidence="10">
    <location>
        <begin position="9"/>
        <end position="452"/>
    </location>
</feature>
<dbReference type="Pfam" id="PF00083">
    <property type="entry name" value="Sugar_tr"/>
    <property type="match status" value="1"/>
</dbReference>
<dbReference type="NCBIfam" id="TIGR00879">
    <property type="entry name" value="SP"/>
    <property type="match status" value="1"/>
</dbReference>
<dbReference type="PANTHER" id="PTHR48022:SF2">
    <property type="entry name" value="PLASTIDIC GLUCOSE TRANSPORTER 4"/>
    <property type="match status" value="1"/>
</dbReference>
<evidence type="ECO:0000256" key="3">
    <source>
        <dbReference type="ARBA" id="ARBA00022448"/>
    </source>
</evidence>
<feature type="transmembrane region" description="Helical" evidence="9">
    <location>
        <begin position="327"/>
        <end position="347"/>
    </location>
</feature>
<evidence type="ECO:0000256" key="8">
    <source>
        <dbReference type="SAM" id="MobiDB-lite"/>
    </source>
</evidence>
<comment type="similarity">
    <text evidence="2 7">Belongs to the major facilitator superfamily. Sugar transporter (TC 2.A.1.1) family.</text>
</comment>
<dbReference type="PROSITE" id="PS00216">
    <property type="entry name" value="SUGAR_TRANSPORT_1"/>
    <property type="match status" value="1"/>
</dbReference>
<dbReference type="InterPro" id="IPR036259">
    <property type="entry name" value="MFS_trans_sf"/>
</dbReference>
<dbReference type="InterPro" id="IPR050360">
    <property type="entry name" value="MFS_Sugar_Transporters"/>
</dbReference>
<evidence type="ECO:0000256" key="5">
    <source>
        <dbReference type="ARBA" id="ARBA00022989"/>
    </source>
</evidence>
<evidence type="ECO:0000256" key="9">
    <source>
        <dbReference type="SAM" id="Phobius"/>
    </source>
</evidence>
<organism evidence="11 12">
    <name type="scientific">Aspergillus novoparasiticus</name>
    <dbReference type="NCBI Taxonomy" id="986946"/>
    <lineage>
        <taxon>Eukaryota</taxon>
        <taxon>Fungi</taxon>
        <taxon>Dikarya</taxon>
        <taxon>Ascomycota</taxon>
        <taxon>Pezizomycotina</taxon>
        <taxon>Eurotiomycetes</taxon>
        <taxon>Eurotiomycetidae</taxon>
        <taxon>Eurotiales</taxon>
        <taxon>Aspergillaceae</taxon>
        <taxon>Aspergillus</taxon>
        <taxon>Aspergillus subgen. Circumdati</taxon>
    </lineage>
</organism>
<dbReference type="InterPro" id="IPR005829">
    <property type="entry name" value="Sugar_transporter_CS"/>
</dbReference>
<evidence type="ECO:0000256" key="1">
    <source>
        <dbReference type="ARBA" id="ARBA00004141"/>
    </source>
</evidence>
<sequence length="496" mass="53281">MHSPRRYLMFAVTLGSGSLIGFESGYLNGVLASDDFIHRYGRCDAKGNYSLSPTTRSLFTSMLIAGALIGCCSAPLLQKSYGFRGRFILGSISLAIGIALQLIGKFEVVFILGRVLEGYTLGIISTTVPSYLIETVPSTSRGLIIGLYEQVVTVGLVTASGGNYGLSYLSGSKQWRIEVAIQFAHAILLMIAGVSNPESPRHLAKLGNHTAARTSLGQLRGLAADSPELDEAVAEVHIWLLDDTQQQQEARFRECFEGPHLRRLVLGCSMGFHAESTGIVFFLSYSTTFLAAAGITNAYLITFIIGLVMSASTLPSIYCLDHLGRRSCAFIGGTIMLIVCIVTGAIHSAAPQSAASQHALIAGSLLFIFAYASSWGSLAWLVITEAYSSRLRTYQSTISMCSYWISQWIFGFITPYMVDESAGNLGVNMMYVLAGFTVLSLVWAYFYLPELSGLTQAEVDRFLSSLRSSGFGFDSPPPGDSPDNGGGCGGKGGCEE</sequence>
<protein>
    <submittedName>
        <fullName evidence="11">General substrate transporter</fullName>
    </submittedName>
</protein>
<keyword evidence="6 9" id="KW-0472">Membrane</keyword>
<keyword evidence="5 9" id="KW-1133">Transmembrane helix</keyword>
<evidence type="ECO:0000256" key="6">
    <source>
        <dbReference type="ARBA" id="ARBA00023136"/>
    </source>
</evidence>
<feature type="transmembrane region" description="Helical" evidence="9">
    <location>
        <begin position="429"/>
        <end position="448"/>
    </location>
</feature>
<keyword evidence="4 9" id="KW-0812">Transmembrane</keyword>
<feature type="transmembrane region" description="Helical" evidence="9">
    <location>
        <begin position="359"/>
        <end position="382"/>
    </location>
</feature>
<dbReference type="SUPFAM" id="SSF103473">
    <property type="entry name" value="MFS general substrate transporter"/>
    <property type="match status" value="1"/>
</dbReference>
<evidence type="ECO:0000313" key="12">
    <source>
        <dbReference type="Proteomes" id="UP000326799"/>
    </source>
</evidence>
<dbReference type="EMBL" id="ML733534">
    <property type="protein sequence ID" value="KAB8214488.1"/>
    <property type="molecule type" value="Genomic_DNA"/>
</dbReference>
<accession>A0A5N6EAR4</accession>
<dbReference type="PROSITE" id="PS50850">
    <property type="entry name" value="MFS"/>
    <property type="match status" value="1"/>
</dbReference>
<dbReference type="GO" id="GO:0005351">
    <property type="term" value="F:carbohydrate:proton symporter activity"/>
    <property type="evidence" value="ECO:0007669"/>
    <property type="project" value="TreeGrafter"/>
</dbReference>
<evidence type="ECO:0000259" key="10">
    <source>
        <dbReference type="PROSITE" id="PS50850"/>
    </source>
</evidence>
<feature type="transmembrane region" description="Helical" evidence="9">
    <location>
        <begin position="58"/>
        <end position="77"/>
    </location>
</feature>
<dbReference type="PANTHER" id="PTHR48022">
    <property type="entry name" value="PLASTIDIC GLUCOSE TRANSPORTER 4"/>
    <property type="match status" value="1"/>
</dbReference>
<evidence type="ECO:0000313" key="11">
    <source>
        <dbReference type="EMBL" id="KAB8214488.1"/>
    </source>
</evidence>
<dbReference type="Proteomes" id="UP000326799">
    <property type="component" value="Unassembled WGS sequence"/>
</dbReference>
<dbReference type="Gene3D" id="1.20.1250.20">
    <property type="entry name" value="MFS general substrate transporter like domains"/>
    <property type="match status" value="1"/>
</dbReference>
<feature type="compositionally biased region" description="Gly residues" evidence="8">
    <location>
        <begin position="484"/>
        <end position="496"/>
    </location>
</feature>
<dbReference type="PRINTS" id="PR00171">
    <property type="entry name" value="SUGRTRNSPORT"/>
</dbReference>
<keyword evidence="12" id="KW-1185">Reference proteome</keyword>
<dbReference type="InterPro" id="IPR020846">
    <property type="entry name" value="MFS_dom"/>
</dbReference>
<feature type="region of interest" description="Disordered" evidence="8">
    <location>
        <begin position="473"/>
        <end position="496"/>
    </location>
</feature>
<dbReference type="AlphaFoldDB" id="A0A5N6EAR4"/>
<comment type="subcellular location">
    <subcellularLocation>
        <location evidence="1">Membrane</location>
        <topology evidence="1">Multi-pass membrane protein</topology>
    </subcellularLocation>
</comment>